<dbReference type="RefSeq" id="WP_209770730.1">
    <property type="nucleotide sequence ID" value="NZ_JAGINP010000026.1"/>
</dbReference>
<dbReference type="Gene3D" id="3.60.15.10">
    <property type="entry name" value="Ribonuclease Z/Hydroxyacylglutathione hydrolase-like"/>
    <property type="match status" value="1"/>
</dbReference>
<reference evidence="3 4" key="1">
    <citation type="submission" date="2021-03" db="EMBL/GenBank/DDBJ databases">
        <title>Genomic Encyclopedia of Type Strains, Phase III (KMG-III): the genomes of soil and plant-associated and newly described type strains.</title>
        <authorList>
            <person name="Whitman W."/>
        </authorList>
    </citation>
    <scope>NUCLEOTIDE SEQUENCE [LARGE SCALE GENOMIC DNA]</scope>
    <source>
        <strain evidence="3 4">IMMIB AFH-6</strain>
    </source>
</reference>
<dbReference type="SMART" id="SM00849">
    <property type="entry name" value="Lactamase_B"/>
    <property type="match status" value="1"/>
</dbReference>
<dbReference type="InterPro" id="IPR001279">
    <property type="entry name" value="Metallo-B-lactamas"/>
</dbReference>
<gene>
    <name evidence="3" type="ORF">J2851_005846</name>
</gene>
<feature type="domain" description="Metallo-beta-lactamase" evidence="2">
    <location>
        <begin position="32"/>
        <end position="235"/>
    </location>
</feature>
<proteinExistence type="inferred from homology"/>
<dbReference type="EMBL" id="JAGINP010000026">
    <property type="protein sequence ID" value="MBP2296031.1"/>
    <property type="molecule type" value="Genomic_DNA"/>
</dbReference>
<keyword evidence="4" id="KW-1185">Reference proteome</keyword>
<accession>A0ABS4STZ1</accession>
<dbReference type="Proteomes" id="UP000781958">
    <property type="component" value="Unassembled WGS sequence"/>
</dbReference>
<dbReference type="PANTHER" id="PTHR42951">
    <property type="entry name" value="METALLO-BETA-LACTAMASE DOMAIN-CONTAINING"/>
    <property type="match status" value="1"/>
</dbReference>
<organism evidence="3 4">
    <name type="scientific">Azospirillum rugosum</name>
    <dbReference type="NCBI Taxonomy" id="416170"/>
    <lineage>
        <taxon>Bacteria</taxon>
        <taxon>Pseudomonadati</taxon>
        <taxon>Pseudomonadota</taxon>
        <taxon>Alphaproteobacteria</taxon>
        <taxon>Rhodospirillales</taxon>
        <taxon>Azospirillaceae</taxon>
        <taxon>Azospirillum</taxon>
    </lineage>
</organism>
<evidence type="ECO:0000259" key="2">
    <source>
        <dbReference type="SMART" id="SM00849"/>
    </source>
</evidence>
<dbReference type="SUPFAM" id="SSF56281">
    <property type="entry name" value="Metallo-hydrolase/oxidoreductase"/>
    <property type="match status" value="1"/>
</dbReference>
<dbReference type="PANTHER" id="PTHR42951:SF4">
    <property type="entry name" value="ACYL-COENZYME A THIOESTERASE MBLAC2"/>
    <property type="match status" value="1"/>
</dbReference>
<dbReference type="InterPro" id="IPR050855">
    <property type="entry name" value="NDM-1-like"/>
</dbReference>
<dbReference type="InterPro" id="IPR036866">
    <property type="entry name" value="RibonucZ/Hydroxyglut_hydro"/>
</dbReference>
<sequence length="256" mass="28770">MPVQIAERWFETRRIDDDITLLWEPHVVPLLRCNIWHIRGRDRDLLVDTGMGICSLREAARHLIDKPVIAAATHTHTDHVGGHHEFDTCLVHRLEADRLRQPRGRSALHTRDSGAEELQKLRDAGYEVGEELITALPHAGYDLDDYRVRPANAAIVVEEGDVVDLGDRRFEILHLPGHSPGGIGLWEASTGTLFSGDSIYDGPLLDDIPGANVEDYVRTMERLRDLPVTVVHAGHDPSFGRDRLVELTTAYLKRRG</sequence>
<evidence type="ECO:0000313" key="3">
    <source>
        <dbReference type="EMBL" id="MBP2296031.1"/>
    </source>
</evidence>
<protein>
    <submittedName>
        <fullName evidence="3">Glyoxylase-like metal-dependent hydrolase (Beta-lactamase superfamily II)</fullName>
    </submittedName>
</protein>
<comment type="similarity">
    <text evidence="1">Belongs to the metallo-beta-lactamase superfamily. Class-B beta-lactamase family.</text>
</comment>
<evidence type="ECO:0000256" key="1">
    <source>
        <dbReference type="ARBA" id="ARBA00005250"/>
    </source>
</evidence>
<dbReference type="Pfam" id="PF00753">
    <property type="entry name" value="Lactamase_B"/>
    <property type="match status" value="1"/>
</dbReference>
<name>A0ABS4STZ1_9PROT</name>
<evidence type="ECO:0000313" key="4">
    <source>
        <dbReference type="Proteomes" id="UP000781958"/>
    </source>
</evidence>
<comment type="caution">
    <text evidence="3">The sequence shown here is derived from an EMBL/GenBank/DDBJ whole genome shotgun (WGS) entry which is preliminary data.</text>
</comment>